<feature type="transmembrane region" description="Helical" evidence="1">
    <location>
        <begin position="23"/>
        <end position="47"/>
    </location>
</feature>
<reference evidence="3" key="1">
    <citation type="submission" date="2016-05" db="EMBL/GenBank/DDBJ databases">
        <title>Genome sequence of Lactobacillus helveticus FAM8105.</title>
        <authorList>
            <person name="Ahrens C."/>
            <person name="Schmid M."/>
        </authorList>
    </citation>
    <scope>NUCLEOTIDE SEQUENCE [LARGE SCALE GENOMIC DNA]</scope>
    <source>
        <strain evidence="3">FAM8105</strain>
    </source>
</reference>
<proteinExistence type="predicted"/>
<dbReference type="EMBL" id="CP015496">
    <property type="protein sequence ID" value="AUI75233.1"/>
    <property type="molecule type" value="Genomic_DNA"/>
</dbReference>
<evidence type="ECO:0000313" key="2">
    <source>
        <dbReference type="EMBL" id="AUI75233.1"/>
    </source>
</evidence>
<accession>A0AAU8XWV4</accession>
<name>A0AAU8XWV4_LACHE</name>
<evidence type="ECO:0000256" key="1">
    <source>
        <dbReference type="SAM" id="Phobius"/>
    </source>
</evidence>
<keyword evidence="1" id="KW-0812">Transmembrane</keyword>
<evidence type="ECO:0000313" key="3">
    <source>
        <dbReference type="Proteomes" id="UP000234562"/>
    </source>
</evidence>
<keyword evidence="1" id="KW-0472">Membrane</keyword>
<gene>
    <name evidence="2" type="ORF">Lh8105_03955</name>
</gene>
<keyword evidence="1" id="KW-1133">Transmembrane helix</keyword>
<protein>
    <submittedName>
        <fullName evidence="2">Uncharacterized protein</fullName>
    </submittedName>
</protein>
<dbReference type="AlphaFoldDB" id="A0AAU8XWV4"/>
<dbReference type="Proteomes" id="UP000234562">
    <property type="component" value="Chromosome"/>
</dbReference>
<sequence length="204" mass="24140">MAFILLVIDNWYDLKLAPFIKNFVAVISSVVSMGMIIMSAIQIKLAIDDKRQKKQPKLKIFTFTADDAYTDSETGDFKIDREGKYNYTFCTNLGETKRSFQYYGICRKRDYPKIILPEKRGEYGDLFWINDKALKYIYPYLDHPEFQPSWKFETLDTGEVSKHYKINLTKAKERLKTLSKNQLEEFYVLYVDSTGYIFKELIRM</sequence>
<organism evidence="2 3">
    <name type="scientific">Lactobacillus helveticus</name>
    <name type="common">Lactobacillus suntoryeus</name>
    <dbReference type="NCBI Taxonomy" id="1587"/>
    <lineage>
        <taxon>Bacteria</taxon>
        <taxon>Bacillati</taxon>
        <taxon>Bacillota</taxon>
        <taxon>Bacilli</taxon>
        <taxon>Lactobacillales</taxon>
        <taxon>Lactobacillaceae</taxon>
        <taxon>Lactobacillus</taxon>
    </lineage>
</organism>